<dbReference type="AlphaFoldDB" id="A0A6J6EQA6"/>
<dbReference type="EMBL" id="CAEZTV010000039">
    <property type="protein sequence ID" value="CAB4578226.1"/>
    <property type="molecule type" value="Genomic_DNA"/>
</dbReference>
<gene>
    <name evidence="7" type="ORF">UFOPK1747_00388</name>
</gene>
<evidence type="ECO:0000256" key="4">
    <source>
        <dbReference type="ARBA" id="ARBA00022777"/>
    </source>
</evidence>
<comment type="similarity">
    <text evidence="1">Belongs to the carbohydrate kinase PfkB family.</text>
</comment>
<dbReference type="Gene3D" id="3.40.1190.20">
    <property type="match status" value="1"/>
</dbReference>
<feature type="domain" description="Carbohydrate kinase PfkB" evidence="6">
    <location>
        <begin position="4"/>
        <end position="298"/>
    </location>
</feature>
<sequence length="309" mass="32300">MKADLFTFGEALSVFISSDTDSVLTATKYERVTAGAEVNVAVALARLGLKSQYFSRFGMDELGDVMIADIAAAGVEVSTVKRVPFYTAAMVRNPGKDAPVGISYLRAGSAASTIEPSDITDQMISSARWVHTTGITCAISKTGAAAVSHTLSRAKQLGVKSSFDLNLRRKLWSDEDAAKTLKPLASNVEFLIGGESEYEVVFGSKDAKAVLKDANDRGCVIAVMTNGDQPLRYSINGQYGEVIPPKVIAVDPVGSGDAFTGGTIAGLLSGMDPLAALRQGTRSGASVASMFGDWTGLPTGSGGVINENN</sequence>
<dbReference type="GO" id="GO:0016301">
    <property type="term" value="F:kinase activity"/>
    <property type="evidence" value="ECO:0007669"/>
    <property type="project" value="UniProtKB-KW"/>
</dbReference>
<evidence type="ECO:0000313" key="7">
    <source>
        <dbReference type="EMBL" id="CAB4578226.1"/>
    </source>
</evidence>
<evidence type="ECO:0000256" key="1">
    <source>
        <dbReference type="ARBA" id="ARBA00010688"/>
    </source>
</evidence>
<evidence type="ECO:0000259" key="6">
    <source>
        <dbReference type="Pfam" id="PF00294"/>
    </source>
</evidence>
<dbReference type="PANTHER" id="PTHR43085">
    <property type="entry name" value="HEXOKINASE FAMILY MEMBER"/>
    <property type="match status" value="1"/>
</dbReference>
<dbReference type="PANTHER" id="PTHR43085:SF1">
    <property type="entry name" value="PSEUDOURIDINE KINASE-RELATED"/>
    <property type="match status" value="1"/>
</dbReference>
<keyword evidence="2" id="KW-0808">Transferase</keyword>
<protein>
    <submittedName>
        <fullName evidence="7">Unannotated protein</fullName>
    </submittedName>
</protein>
<evidence type="ECO:0000256" key="2">
    <source>
        <dbReference type="ARBA" id="ARBA00022679"/>
    </source>
</evidence>
<keyword evidence="4" id="KW-0418">Kinase</keyword>
<evidence type="ECO:0000256" key="5">
    <source>
        <dbReference type="ARBA" id="ARBA00022840"/>
    </source>
</evidence>
<accession>A0A6J6EQA6</accession>
<reference evidence="7" key="1">
    <citation type="submission" date="2020-05" db="EMBL/GenBank/DDBJ databases">
        <authorList>
            <person name="Chiriac C."/>
            <person name="Salcher M."/>
            <person name="Ghai R."/>
            <person name="Kavagutti S V."/>
        </authorList>
    </citation>
    <scope>NUCLEOTIDE SEQUENCE</scope>
</reference>
<dbReference type="GO" id="GO:0005524">
    <property type="term" value="F:ATP binding"/>
    <property type="evidence" value="ECO:0007669"/>
    <property type="project" value="UniProtKB-KW"/>
</dbReference>
<name>A0A6J6EQA6_9ZZZZ</name>
<dbReference type="Pfam" id="PF00294">
    <property type="entry name" value="PfkB"/>
    <property type="match status" value="1"/>
</dbReference>
<proteinExistence type="inferred from homology"/>
<dbReference type="InterPro" id="IPR050306">
    <property type="entry name" value="PfkB_Carbo_kinase"/>
</dbReference>
<dbReference type="InterPro" id="IPR029056">
    <property type="entry name" value="Ribokinase-like"/>
</dbReference>
<dbReference type="InterPro" id="IPR011611">
    <property type="entry name" value="PfkB_dom"/>
</dbReference>
<evidence type="ECO:0000256" key="3">
    <source>
        <dbReference type="ARBA" id="ARBA00022741"/>
    </source>
</evidence>
<keyword evidence="3" id="KW-0547">Nucleotide-binding</keyword>
<dbReference type="CDD" id="cd01166">
    <property type="entry name" value="KdgK"/>
    <property type="match status" value="1"/>
</dbReference>
<keyword evidence="5" id="KW-0067">ATP-binding</keyword>
<organism evidence="7">
    <name type="scientific">freshwater metagenome</name>
    <dbReference type="NCBI Taxonomy" id="449393"/>
    <lineage>
        <taxon>unclassified sequences</taxon>
        <taxon>metagenomes</taxon>
        <taxon>ecological metagenomes</taxon>
    </lineage>
</organism>
<dbReference type="SUPFAM" id="SSF53613">
    <property type="entry name" value="Ribokinase-like"/>
    <property type="match status" value="1"/>
</dbReference>